<keyword evidence="6 8" id="KW-1133">Transmembrane helix</keyword>
<reference evidence="10 11" key="1">
    <citation type="submission" date="2017-06" db="EMBL/GenBank/DDBJ databases">
        <title>Genome sequencing of cyanobaciteial culture collection at National Institute for Environmental Studies (NIES).</title>
        <authorList>
            <person name="Hirose Y."/>
            <person name="Shimura Y."/>
            <person name="Fujisawa T."/>
            <person name="Nakamura Y."/>
            <person name="Kawachi M."/>
        </authorList>
    </citation>
    <scope>NUCLEOTIDE SEQUENCE [LARGE SCALE GENOMIC DNA]</scope>
    <source>
        <strain evidence="10 11">NIES-37</strain>
    </source>
</reference>
<evidence type="ECO:0000256" key="3">
    <source>
        <dbReference type="ARBA" id="ARBA00022481"/>
    </source>
</evidence>
<dbReference type="NCBIfam" id="TIGR02532">
    <property type="entry name" value="IV_pilin_GFxxxE"/>
    <property type="match status" value="1"/>
</dbReference>
<evidence type="ECO:0000313" key="10">
    <source>
        <dbReference type="EMBL" id="BAY97880.1"/>
    </source>
</evidence>
<dbReference type="GO" id="GO:0015627">
    <property type="term" value="C:type II protein secretion system complex"/>
    <property type="evidence" value="ECO:0007669"/>
    <property type="project" value="InterPro"/>
</dbReference>
<evidence type="ECO:0000259" key="9">
    <source>
        <dbReference type="Pfam" id="PF12019"/>
    </source>
</evidence>
<keyword evidence="11" id="KW-1185">Reference proteome</keyword>
<feature type="transmembrane region" description="Helical" evidence="8">
    <location>
        <begin position="25"/>
        <end position="46"/>
    </location>
</feature>
<dbReference type="GO" id="GO:0005886">
    <property type="term" value="C:plasma membrane"/>
    <property type="evidence" value="ECO:0007669"/>
    <property type="project" value="UniProtKB-SubCell"/>
</dbReference>
<evidence type="ECO:0000256" key="6">
    <source>
        <dbReference type="ARBA" id="ARBA00022989"/>
    </source>
</evidence>
<keyword evidence="2" id="KW-1003">Cell membrane</keyword>
<dbReference type="InterPro" id="IPR045584">
    <property type="entry name" value="Pilin-like"/>
</dbReference>
<keyword evidence="7 8" id="KW-0472">Membrane</keyword>
<name>A0A1Z4MWS6_9CYAN</name>
<keyword evidence="4" id="KW-0997">Cell inner membrane</keyword>
<dbReference type="EMBL" id="AP018248">
    <property type="protein sequence ID" value="BAY97880.1"/>
    <property type="molecule type" value="Genomic_DNA"/>
</dbReference>
<evidence type="ECO:0000313" key="11">
    <source>
        <dbReference type="Proteomes" id="UP000218785"/>
    </source>
</evidence>
<proteinExistence type="predicted"/>
<sequence length="182" mass="20105">MDCESNIKNSVKISTNSGFTVMETLVVVLVIGILSAIAAPTWVSFVNNQRLNTSQNQVHQAFRQAQSQAKKEKLTWNASFREYNGIVQWAVHPANVSAVNANWNNLDANVLLDPETTLSLSNGIRQIQFDHTGSVKQPPLGRITLSVKYGGKAKRCVIVSTILGTIRTSKEQPTPQSNKYCY</sequence>
<evidence type="ECO:0000256" key="5">
    <source>
        <dbReference type="ARBA" id="ARBA00022692"/>
    </source>
</evidence>
<dbReference type="InterPro" id="IPR012902">
    <property type="entry name" value="N_methyl_site"/>
</dbReference>
<evidence type="ECO:0000256" key="1">
    <source>
        <dbReference type="ARBA" id="ARBA00004377"/>
    </source>
</evidence>
<comment type="subcellular location">
    <subcellularLocation>
        <location evidence="1">Cell inner membrane</location>
        <topology evidence="1">Single-pass membrane protein</topology>
    </subcellularLocation>
</comment>
<feature type="domain" description="General secretion pathway GspH" evidence="9">
    <location>
        <begin position="56"/>
        <end position="161"/>
    </location>
</feature>
<dbReference type="Pfam" id="PF12019">
    <property type="entry name" value="GspH"/>
    <property type="match status" value="1"/>
</dbReference>
<evidence type="ECO:0000256" key="4">
    <source>
        <dbReference type="ARBA" id="ARBA00022519"/>
    </source>
</evidence>
<keyword evidence="5 8" id="KW-0812">Transmembrane</keyword>
<keyword evidence="3" id="KW-0488">Methylation</keyword>
<accession>A0A1Z4MWS6</accession>
<dbReference type="SUPFAM" id="SSF54523">
    <property type="entry name" value="Pili subunits"/>
    <property type="match status" value="1"/>
</dbReference>
<organism evidence="10 11">
    <name type="scientific">Tolypothrix tenuis PCC 7101</name>
    <dbReference type="NCBI Taxonomy" id="231146"/>
    <lineage>
        <taxon>Bacteria</taxon>
        <taxon>Bacillati</taxon>
        <taxon>Cyanobacteriota</taxon>
        <taxon>Cyanophyceae</taxon>
        <taxon>Nostocales</taxon>
        <taxon>Tolypothrichaceae</taxon>
        <taxon>Tolypothrix</taxon>
    </lineage>
</organism>
<dbReference type="InterPro" id="IPR022346">
    <property type="entry name" value="T2SS_GspH"/>
</dbReference>
<dbReference type="AlphaFoldDB" id="A0A1Z4MWS6"/>
<dbReference type="Proteomes" id="UP000218785">
    <property type="component" value="Chromosome"/>
</dbReference>
<gene>
    <name evidence="10" type="ORF">NIES37_18280</name>
</gene>
<dbReference type="Gene3D" id="3.30.700.10">
    <property type="entry name" value="Glycoprotein, Type 4 Pilin"/>
    <property type="match status" value="1"/>
</dbReference>
<protein>
    <recommendedName>
        <fullName evidence="9">General secretion pathway GspH domain-containing protein</fullName>
    </recommendedName>
</protein>
<evidence type="ECO:0000256" key="7">
    <source>
        <dbReference type="ARBA" id="ARBA00023136"/>
    </source>
</evidence>
<dbReference type="KEGG" id="ttq:NIES37_18280"/>
<evidence type="ECO:0000256" key="2">
    <source>
        <dbReference type="ARBA" id="ARBA00022475"/>
    </source>
</evidence>
<dbReference type="GO" id="GO:0015628">
    <property type="term" value="P:protein secretion by the type II secretion system"/>
    <property type="evidence" value="ECO:0007669"/>
    <property type="project" value="InterPro"/>
</dbReference>
<evidence type="ECO:0000256" key="8">
    <source>
        <dbReference type="SAM" id="Phobius"/>
    </source>
</evidence>